<evidence type="ECO:0000256" key="1">
    <source>
        <dbReference type="SAM" id="MobiDB-lite"/>
    </source>
</evidence>
<feature type="non-terminal residue" evidence="2">
    <location>
        <position position="1"/>
    </location>
</feature>
<feature type="region of interest" description="Disordered" evidence="1">
    <location>
        <begin position="1"/>
        <end position="90"/>
    </location>
</feature>
<dbReference type="PANTHER" id="PTHR46903:SF2">
    <property type="entry name" value="ASPARTIC PUTATIVE DOMAIN-CONTAINING PROTEIN-RELATED"/>
    <property type="match status" value="1"/>
</dbReference>
<name>A0A9X0D0Y4_9CNID</name>
<feature type="compositionally biased region" description="Low complexity" evidence="1">
    <location>
        <begin position="1"/>
        <end position="14"/>
    </location>
</feature>
<sequence length="210" mass="24040">SARTKALAEAAAAKKQAEYDRIIAEKEHEGDSAKQKKKRHQEGVSKNAKHRTQQWVDAQDNTKSVNQRQDGYTSRRRSVFSHNTSSPQTTKIQRDVECIETIIATNKQLTSSLARQSLPKCHPDAFGGDATLFHPWKSAFKAMLRDADLSPDQEINYLRQYTKGDAQKLVDSYRKRQYREPASLLQEVWAELEKRFGKLSGHHQHPPEEN</sequence>
<feature type="compositionally biased region" description="Basic and acidic residues" evidence="1">
    <location>
        <begin position="15"/>
        <end position="34"/>
    </location>
</feature>
<feature type="compositionally biased region" description="Polar residues" evidence="1">
    <location>
        <begin position="53"/>
        <end position="72"/>
    </location>
</feature>
<accession>A0A9X0D0Y4</accession>
<dbReference type="OrthoDB" id="5988865at2759"/>
<dbReference type="Proteomes" id="UP001163046">
    <property type="component" value="Unassembled WGS sequence"/>
</dbReference>
<reference evidence="2" key="1">
    <citation type="submission" date="2023-01" db="EMBL/GenBank/DDBJ databases">
        <title>Genome assembly of the deep-sea coral Lophelia pertusa.</title>
        <authorList>
            <person name="Herrera S."/>
            <person name="Cordes E."/>
        </authorList>
    </citation>
    <scope>NUCLEOTIDE SEQUENCE</scope>
    <source>
        <strain evidence="2">USNM1676648</strain>
        <tissue evidence="2">Polyp</tissue>
    </source>
</reference>
<proteinExistence type="predicted"/>
<gene>
    <name evidence="2" type="ORF">OS493_039592</name>
</gene>
<keyword evidence="3" id="KW-1185">Reference proteome</keyword>
<organism evidence="2 3">
    <name type="scientific">Desmophyllum pertusum</name>
    <dbReference type="NCBI Taxonomy" id="174260"/>
    <lineage>
        <taxon>Eukaryota</taxon>
        <taxon>Metazoa</taxon>
        <taxon>Cnidaria</taxon>
        <taxon>Anthozoa</taxon>
        <taxon>Hexacorallia</taxon>
        <taxon>Scleractinia</taxon>
        <taxon>Caryophylliina</taxon>
        <taxon>Caryophylliidae</taxon>
        <taxon>Desmophyllum</taxon>
    </lineage>
</organism>
<protein>
    <submittedName>
        <fullName evidence="2">Uncharacterized protein</fullName>
    </submittedName>
</protein>
<comment type="caution">
    <text evidence="2">The sequence shown here is derived from an EMBL/GenBank/DDBJ whole genome shotgun (WGS) entry which is preliminary data.</text>
</comment>
<evidence type="ECO:0000313" key="3">
    <source>
        <dbReference type="Proteomes" id="UP001163046"/>
    </source>
</evidence>
<dbReference type="PANTHER" id="PTHR46903">
    <property type="entry name" value="C2H2-TYPE DOMAIN-CONTAINING PROTEIN"/>
    <property type="match status" value="1"/>
</dbReference>
<dbReference type="EMBL" id="MU826087">
    <property type="protein sequence ID" value="KAJ7381688.1"/>
    <property type="molecule type" value="Genomic_DNA"/>
</dbReference>
<feature type="compositionally biased region" description="Polar residues" evidence="1">
    <location>
        <begin position="80"/>
        <end position="90"/>
    </location>
</feature>
<dbReference type="AlphaFoldDB" id="A0A9X0D0Y4"/>
<evidence type="ECO:0000313" key="2">
    <source>
        <dbReference type="EMBL" id="KAJ7381688.1"/>
    </source>
</evidence>